<feature type="compositionally biased region" description="Acidic residues" evidence="1">
    <location>
        <begin position="217"/>
        <end position="229"/>
    </location>
</feature>
<evidence type="ECO:0000313" key="4">
    <source>
        <dbReference type="Proteomes" id="UP001281447"/>
    </source>
</evidence>
<keyword evidence="3" id="KW-0282">Flagellum</keyword>
<keyword evidence="3" id="KW-0969">Cilium</keyword>
<protein>
    <submittedName>
        <fullName evidence="3">Flagellar hook-length control protein FliK</fullName>
    </submittedName>
</protein>
<reference evidence="3 4" key="1">
    <citation type="submission" date="2023-10" db="EMBL/GenBank/DDBJ databases">
        <title>Virgibacillus halophilus 5B73C genome.</title>
        <authorList>
            <person name="Miliotis G."/>
            <person name="Sengupta P."/>
            <person name="Hameed A."/>
            <person name="Chuvochina M."/>
            <person name="Mcdonagh F."/>
            <person name="Simpson A.C."/>
            <person name="Singh N.K."/>
            <person name="Rekha P.D."/>
            <person name="Raman K."/>
            <person name="Hugenholtz P."/>
            <person name="Venkateswaran K."/>
        </authorList>
    </citation>
    <scope>NUCLEOTIDE SEQUENCE [LARGE SCALE GENOMIC DNA]</scope>
    <source>
        <strain evidence="3 4">5B73C</strain>
    </source>
</reference>
<dbReference type="CDD" id="cd17470">
    <property type="entry name" value="T3SS_Flik_C"/>
    <property type="match status" value="1"/>
</dbReference>
<evidence type="ECO:0000313" key="3">
    <source>
        <dbReference type="EMBL" id="MDY0396368.1"/>
    </source>
</evidence>
<sequence length="242" mass="27656">MSGQIADMDGIDERTIKNWQSLVQLFEKRTSMANKQQYLFNSKVSSMDIAKWLGKIGNESKQANTLMEHVSHAAVTSMPMTKVEQYVIHVNQSYQGQPADEQQLMEQLEKIMKSTDLRQLQNGKTELKISLRPQNLGDLTIRMNQVNGEMIVKISVHTSVAKEMIESNLHQLKHMFSPHQVAVEKQDMHILASQSANKEQSDQTFDEQQHSSKDAEDTFQAENDEEDDLKEQFADILLHAKV</sequence>
<dbReference type="InterPro" id="IPR021136">
    <property type="entry name" value="Flagellar_hook_control-like_C"/>
</dbReference>
<keyword evidence="4" id="KW-1185">Reference proteome</keyword>
<feature type="domain" description="Flagellar hook-length control protein-like C-terminal" evidence="2">
    <location>
        <begin position="117"/>
        <end position="187"/>
    </location>
</feature>
<gene>
    <name evidence="3" type="ORF">RWE15_21080</name>
</gene>
<comment type="caution">
    <text evidence="3">The sequence shown here is derived from an EMBL/GenBank/DDBJ whole genome shotgun (WGS) entry which is preliminary data.</text>
</comment>
<evidence type="ECO:0000259" key="2">
    <source>
        <dbReference type="Pfam" id="PF02120"/>
    </source>
</evidence>
<evidence type="ECO:0000256" key="1">
    <source>
        <dbReference type="SAM" id="MobiDB-lite"/>
    </source>
</evidence>
<dbReference type="InterPro" id="IPR038610">
    <property type="entry name" value="FliK-like_C_sf"/>
</dbReference>
<accession>A0ABU5CAL7</accession>
<dbReference type="EMBL" id="JAWDIP010000004">
    <property type="protein sequence ID" value="MDY0396368.1"/>
    <property type="molecule type" value="Genomic_DNA"/>
</dbReference>
<organism evidence="3 4">
    <name type="scientific">Tigheibacillus halophilus</name>
    <dbReference type="NCBI Taxonomy" id="361280"/>
    <lineage>
        <taxon>Bacteria</taxon>
        <taxon>Bacillati</taxon>
        <taxon>Bacillota</taxon>
        <taxon>Bacilli</taxon>
        <taxon>Bacillales</taxon>
        <taxon>Bacillaceae</taxon>
        <taxon>Tigheibacillus</taxon>
    </lineage>
</organism>
<keyword evidence="3" id="KW-0966">Cell projection</keyword>
<proteinExistence type="predicted"/>
<dbReference type="Proteomes" id="UP001281447">
    <property type="component" value="Unassembled WGS sequence"/>
</dbReference>
<name>A0ABU5CAL7_9BACI</name>
<feature type="region of interest" description="Disordered" evidence="1">
    <location>
        <begin position="193"/>
        <end position="232"/>
    </location>
</feature>
<dbReference type="Pfam" id="PF02120">
    <property type="entry name" value="Flg_hook"/>
    <property type="match status" value="1"/>
</dbReference>
<dbReference type="Gene3D" id="3.30.750.140">
    <property type="match status" value="1"/>
</dbReference>
<feature type="compositionally biased region" description="Basic and acidic residues" evidence="1">
    <location>
        <begin position="207"/>
        <end position="216"/>
    </location>
</feature>